<protein>
    <recommendedName>
        <fullName evidence="3">Transposase</fullName>
    </recommendedName>
</protein>
<dbReference type="Proteomes" id="UP000619486">
    <property type="component" value="Unassembled WGS sequence"/>
</dbReference>
<reference evidence="1" key="1">
    <citation type="journal article" date="2014" name="Int. J. Syst. Evol. Microbiol.">
        <title>Complete genome sequence of Corynebacterium casei LMG S-19264T (=DSM 44701T), isolated from a smear-ripened cheese.</title>
        <authorList>
            <consortium name="US DOE Joint Genome Institute (JGI-PGF)"/>
            <person name="Walter F."/>
            <person name="Albersmeier A."/>
            <person name="Kalinowski J."/>
            <person name="Ruckert C."/>
        </authorList>
    </citation>
    <scope>NUCLEOTIDE SEQUENCE</scope>
    <source>
        <strain evidence="1">JCM 3172</strain>
    </source>
</reference>
<reference evidence="1" key="2">
    <citation type="submission" date="2020-09" db="EMBL/GenBank/DDBJ databases">
        <authorList>
            <person name="Sun Q."/>
            <person name="Ohkuma M."/>
        </authorList>
    </citation>
    <scope>NUCLEOTIDE SEQUENCE</scope>
    <source>
        <strain evidence="1">JCM 3172</strain>
    </source>
</reference>
<gene>
    <name evidence="1" type="ORF">GCM10014713_17170</name>
</gene>
<sequence>MASQTRSNAGAKSEYLTYAPTGERCSNCDGPIGSLEQVHRDIVARIGAPPTVVYRHRENECPK</sequence>
<accession>A0A918LMB2</accession>
<dbReference type="AlphaFoldDB" id="A0A918LMB2"/>
<keyword evidence="2" id="KW-1185">Reference proteome</keyword>
<dbReference type="EMBL" id="BMQQ01000004">
    <property type="protein sequence ID" value="GGT24612.1"/>
    <property type="molecule type" value="Genomic_DNA"/>
</dbReference>
<proteinExistence type="predicted"/>
<organism evidence="1 2">
    <name type="scientific">Streptomyces purpureus</name>
    <dbReference type="NCBI Taxonomy" id="1951"/>
    <lineage>
        <taxon>Bacteria</taxon>
        <taxon>Bacillati</taxon>
        <taxon>Actinomycetota</taxon>
        <taxon>Actinomycetes</taxon>
        <taxon>Kitasatosporales</taxon>
        <taxon>Streptomycetaceae</taxon>
        <taxon>Streptomyces</taxon>
    </lineage>
</organism>
<evidence type="ECO:0000313" key="2">
    <source>
        <dbReference type="Proteomes" id="UP000619486"/>
    </source>
</evidence>
<comment type="caution">
    <text evidence="1">The sequence shown here is derived from an EMBL/GenBank/DDBJ whole genome shotgun (WGS) entry which is preliminary data.</text>
</comment>
<name>A0A918LMB2_9ACTN</name>
<evidence type="ECO:0008006" key="3">
    <source>
        <dbReference type="Google" id="ProtNLM"/>
    </source>
</evidence>
<evidence type="ECO:0000313" key="1">
    <source>
        <dbReference type="EMBL" id="GGT24612.1"/>
    </source>
</evidence>